<proteinExistence type="predicted"/>
<feature type="signal peptide" evidence="2">
    <location>
        <begin position="1"/>
        <end position="22"/>
    </location>
</feature>
<keyword evidence="1" id="KW-0472">Membrane</keyword>
<comment type="caution">
    <text evidence="4">The sequence shown here is derived from an EMBL/GenBank/DDBJ whole genome shotgun (WGS) entry which is preliminary data.</text>
</comment>
<evidence type="ECO:0000313" key="5">
    <source>
        <dbReference type="Proteomes" id="UP001251085"/>
    </source>
</evidence>
<evidence type="ECO:0000259" key="3">
    <source>
        <dbReference type="Pfam" id="PF13550"/>
    </source>
</evidence>
<accession>A0ABU3EEQ4</accession>
<sequence>MRKLLLITTALLGFALPDPAGAAPIGAWVASAIFGAAAAGSFAYGVVAGIVSMAASAGLSMVVAKLRQQKPRQEAVRGELARPTSLPAYRYVYGKTWAPGTPVGWKVRGKLLYICYLLNSRPSAGPITVYLDKRAVQKSGNEHDFTAGGGAWGTNDVFFSDEVEIAGRETYVRYWIGTGSQTAPPADIVSGSGGHFSANDAWRGRTVLWAIMHCGGDEARQQRWPATPPELNVDGNWSLVYDPRDGETRFSRNQSLIILDALRRNPVRPYPDTFLRIDTFSWGADVAEELVGVKAGGTIQRYRCDGILTFTDGTEIEDQLQPLLDAGASRLVRVGGRLALIPTVFRLSAKTITEVTTGQPLNLTRWKSSDDLYTEAVARFPAPDRAYESAETPVYVIPGAQAADGGVAKRLTFDLDFVTDHRQAQRICKIMGWRSRMQRQVSGELFPDCFDLVAGSICRVNLGSPFGAWDGKYEVESIAPAAGINDDESITIRLPAVLTETSDEITSWDPTTEERDMLQGDFVASTGRVQPPPKPSIVTGTAAARASGNTTVPGVLSAWTESASASARGYEWEWRGPSVEALGLTVNAWQSGGTLSRSAGDEDGVFVALVPWPETGQNYRIRVRTVGTFGTSDWIYSDTITATGPAVVVQRPPAPEANAVSSSRINIVATQADDQRARAILIYGSDVDNPLVATLLTTRQAGASVSVSHADTGLAAATTRYYYARARDEWGNLSDFSPGGSATTNP</sequence>
<evidence type="ECO:0000256" key="1">
    <source>
        <dbReference type="SAM" id="Phobius"/>
    </source>
</evidence>
<name>A0ABU3EEQ4_9RHOB</name>
<dbReference type="RefSeq" id="WP_311759004.1">
    <property type="nucleotide sequence ID" value="NZ_JAVRQI010000005.1"/>
</dbReference>
<dbReference type="InterPro" id="IPR032876">
    <property type="entry name" value="J_dom"/>
</dbReference>
<protein>
    <submittedName>
        <fullName evidence="4">Phage tail protein</fullName>
    </submittedName>
</protein>
<organism evidence="4 5">
    <name type="scientific">Paracoccus broussonetiae</name>
    <dbReference type="NCBI Taxonomy" id="3075834"/>
    <lineage>
        <taxon>Bacteria</taxon>
        <taxon>Pseudomonadati</taxon>
        <taxon>Pseudomonadota</taxon>
        <taxon>Alphaproteobacteria</taxon>
        <taxon>Rhodobacterales</taxon>
        <taxon>Paracoccaceae</taxon>
        <taxon>Paracoccus</taxon>
    </lineage>
</organism>
<dbReference type="EMBL" id="JAVRQI010000005">
    <property type="protein sequence ID" value="MDT1061910.1"/>
    <property type="molecule type" value="Genomic_DNA"/>
</dbReference>
<dbReference type="Pfam" id="PF13550">
    <property type="entry name" value="Phage-tail_3"/>
    <property type="match status" value="1"/>
</dbReference>
<feature type="domain" description="Tip attachment protein J" evidence="3">
    <location>
        <begin position="312"/>
        <end position="460"/>
    </location>
</feature>
<dbReference type="Proteomes" id="UP001251085">
    <property type="component" value="Unassembled WGS sequence"/>
</dbReference>
<feature type="chain" id="PRO_5046589803" evidence="2">
    <location>
        <begin position="23"/>
        <end position="746"/>
    </location>
</feature>
<evidence type="ECO:0000256" key="2">
    <source>
        <dbReference type="SAM" id="SignalP"/>
    </source>
</evidence>
<keyword evidence="5" id="KW-1185">Reference proteome</keyword>
<keyword evidence="1" id="KW-1133">Transmembrane helix</keyword>
<keyword evidence="1" id="KW-0812">Transmembrane</keyword>
<gene>
    <name evidence="4" type="ORF">RM190_08585</name>
</gene>
<evidence type="ECO:0000313" key="4">
    <source>
        <dbReference type="EMBL" id="MDT1061910.1"/>
    </source>
</evidence>
<keyword evidence="2" id="KW-0732">Signal</keyword>
<feature type="transmembrane region" description="Helical" evidence="1">
    <location>
        <begin position="32"/>
        <end position="63"/>
    </location>
</feature>
<reference evidence="5" key="1">
    <citation type="submission" date="2023-07" db="EMBL/GenBank/DDBJ databases">
        <title>Characterization of two Paracoccaceae strains isolated from Phycosphere and proposal of Xinfangfangia lacusdiani sp. nov.</title>
        <authorList>
            <person name="Deng Y."/>
            <person name="Zhang Y.Q."/>
        </authorList>
    </citation>
    <scope>NUCLEOTIDE SEQUENCE [LARGE SCALE GENOMIC DNA]</scope>
    <source>
        <strain evidence="5">CPCC 101403</strain>
    </source>
</reference>